<evidence type="ECO:0000256" key="2">
    <source>
        <dbReference type="ARBA" id="ARBA00023125"/>
    </source>
</evidence>
<dbReference type="RefSeq" id="WP_121897234.1">
    <property type="nucleotide sequence ID" value="NZ_RCNT01000002.1"/>
</dbReference>
<evidence type="ECO:0000259" key="7">
    <source>
        <dbReference type="PROSITE" id="PS51737"/>
    </source>
</evidence>
<dbReference type="GO" id="GO:0003677">
    <property type="term" value="F:DNA binding"/>
    <property type="evidence" value="ECO:0007669"/>
    <property type="project" value="UniProtKB-KW"/>
</dbReference>
<dbReference type="InterPro" id="IPR038109">
    <property type="entry name" value="DNA_bind_recomb_sf"/>
</dbReference>
<dbReference type="SUPFAM" id="SSF53041">
    <property type="entry name" value="Resolvase-like"/>
    <property type="match status" value="1"/>
</dbReference>
<dbReference type="InterPro" id="IPR025827">
    <property type="entry name" value="Zn_ribbon_recom_dom"/>
</dbReference>
<accession>A0A3L9Y3I5</accession>
<evidence type="ECO:0000256" key="5">
    <source>
        <dbReference type="PROSITE-ProRule" id="PRU10137"/>
    </source>
</evidence>
<feature type="domain" description="Recombinase" evidence="7">
    <location>
        <begin position="154"/>
        <end position="263"/>
    </location>
</feature>
<feature type="domain" description="Resolvase/invertase-type recombinase catalytic" evidence="6">
    <location>
        <begin position="3"/>
        <end position="147"/>
    </location>
</feature>
<dbReference type="InterPro" id="IPR006119">
    <property type="entry name" value="Resolv_N"/>
</dbReference>
<dbReference type="SMART" id="SM00857">
    <property type="entry name" value="Resolvase"/>
    <property type="match status" value="1"/>
</dbReference>
<feature type="active site" description="O-(5'-phospho-DNA)-serine intermediate" evidence="4 5">
    <location>
        <position position="11"/>
    </location>
</feature>
<evidence type="ECO:0000256" key="1">
    <source>
        <dbReference type="ARBA" id="ARBA00022908"/>
    </source>
</evidence>
<evidence type="ECO:0000313" key="9">
    <source>
        <dbReference type="Proteomes" id="UP000281343"/>
    </source>
</evidence>
<dbReference type="CDD" id="cd00338">
    <property type="entry name" value="Ser_Recombinase"/>
    <property type="match status" value="1"/>
</dbReference>
<dbReference type="Gene3D" id="3.90.1750.20">
    <property type="entry name" value="Putative Large Serine Recombinase, Chain B, Domain 2"/>
    <property type="match status" value="1"/>
</dbReference>
<protein>
    <submittedName>
        <fullName evidence="8">Recombinase family protein</fullName>
    </submittedName>
</protein>
<keyword evidence="2" id="KW-0238">DNA-binding</keyword>
<dbReference type="PANTHER" id="PTHR30461:SF23">
    <property type="entry name" value="DNA RECOMBINASE-RELATED"/>
    <property type="match status" value="1"/>
</dbReference>
<dbReference type="AlphaFoldDB" id="A0A3L9Y3I5"/>
<dbReference type="InterPro" id="IPR006118">
    <property type="entry name" value="Recombinase_CS"/>
</dbReference>
<dbReference type="Pfam" id="PF07508">
    <property type="entry name" value="Recombinase"/>
    <property type="match status" value="1"/>
</dbReference>
<name>A0A3L9Y3I5_9RHOB</name>
<keyword evidence="1" id="KW-0229">DNA integration</keyword>
<evidence type="ECO:0000256" key="4">
    <source>
        <dbReference type="PIRSR" id="PIRSR606118-50"/>
    </source>
</evidence>
<dbReference type="InterPro" id="IPR011109">
    <property type="entry name" value="DNA_bind_recombinase_dom"/>
</dbReference>
<evidence type="ECO:0000256" key="3">
    <source>
        <dbReference type="ARBA" id="ARBA00023172"/>
    </source>
</evidence>
<reference evidence="8 9" key="1">
    <citation type="submission" date="2018-10" db="EMBL/GenBank/DDBJ databases">
        <authorList>
            <person name="Jung H.S."/>
            <person name="Jeon C.O."/>
        </authorList>
    </citation>
    <scope>NUCLEOTIDE SEQUENCE [LARGE SCALE GENOMIC DNA]</scope>
    <source>
        <strain evidence="8 9">MA-7-27</strain>
    </source>
</reference>
<dbReference type="GO" id="GO:0000150">
    <property type="term" value="F:DNA strand exchange activity"/>
    <property type="evidence" value="ECO:0007669"/>
    <property type="project" value="InterPro"/>
</dbReference>
<dbReference type="PROSITE" id="PS51736">
    <property type="entry name" value="RECOMBINASES_3"/>
    <property type="match status" value="1"/>
</dbReference>
<evidence type="ECO:0000259" key="6">
    <source>
        <dbReference type="PROSITE" id="PS51736"/>
    </source>
</evidence>
<dbReference type="Proteomes" id="UP000281343">
    <property type="component" value="Unassembled WGS sequence"/>
</dbReference>
<dbReference type="GO" id="GO:0015074">
    <property type="term" value="P:DNA integration"/>
    <property type="evidence" value="ECO:0007669"/>
    <property type="project" value="UniProtKB-KW"/>
</dbReference>
<organism evidence="8 9">
    <name type="scientific">Rhodophyticola porphyridii</name>
    <dbReference type="NCBI Taxonomy" id="1852017"/>
    <lineage>
        <taxon>Bacteria</taxon>
        <taxon>Pseudomonadati</taxon>
        <taxon>Pseudomonadota</taxon>
        <taxon>Alphaproteobacteria</taxon>
        <taxon>Rhodobacterales</taxon>
        <taxon>Roseobacteraceae</taxon>
        <taxon>Rhodophyticola</taxon>
    </lineage>
</organism>
<keyword evidence="3" id="KW-0233">DNA recombination</keyword>
<proteinExistence type="predicted"/>
<dbReference type="Pfam" id="PF00239">
    <property type="entry name" value="Resolvase"/>
    <property type="match status" value="1"/>
</dbReference>
<dbReference type="InterPro" id="IPR036162">
    <property type="entry name" value="Resolvase-like_N_sf"/>
</dbReference>
<comment type="caution">
    <text evidence="8">The sequence shown here is derived from an EMBL/GenBank/DDBJ whole genome shotgun (WGS) entry which is preliminary data.</text>
</comment>
<dbReference type="EMBL" id="RCNT01000002">
    <property type="protein sequence ID" value="RMA43299.1"/>
    <property type="molecule type" value="Genomic_DNA"/>
</dbReference>
<dbReference type="Pfam" id="PF13408">
    <property type="entry name" value="Zn_ribbon_recom"/>
    <property type="match status" value="1"/>
</dbReference>
<dbReference type="Gene3D" id="3.40.50.1390">
    <property type="entry name" value="Resolvase, N-terminal catalytic domain"/>
    <property type="match status" value="1"/>
</dbReference>
<sequence length="514" mass="58590">MKQCFGYIRVSTQKQGEGVSLEAQKDAITAFASQNGLTITNWFEEKETAAKRGRPVFNQMLKHLKNGNANGLVMHKIDRSARNLRDWALISELPKYGVKPYFAADGLDFETRGGRLSANLQAVIAEDYIFNLREETIKGMTGRLKQGLYPFRAPIGYLDAGRGKPKVPDPAKALLIRTAFELYASRQYSLRSLQSEMTRRGLRNHENQPLTLRGIETILNNTFYTGLITIKRTGETFAGVHEPLISTRLFRRVQDIKSGRCGPKTTRHNHLFRGLFRCGHCQGPMTPELQKGHCYYRCQKPDCPTATIREDRLDEAIRYRLQKLMLTGDAATKLEASWCSTDADAQSQRDLASLDLRIADEEKRLERLTDLLLEGTIDNDIYRTRQRAGRIRLQDLKEERAAAPSLGDIARHRRDFLELMKTLCLLYEIVDAPEKREIIENAFSNRAIAGKYVELEPYNWLKRRKNPPCVPFGDPERHKDTDLPGVPAGCERLERLLSLQRRQVVRPGGFSAVK</sequence>
<gene>
    <name evidence="8" type="ORF">D9R08_06725</name>
</gene>
<dbReference type="PANTHER" id="PTHR30461">
    <property type="entry name" value="DNA-INVERTASE FROM LAMBDOID PROPHAGE"/>
    <property type="match status" value="1"/>
</dbReference>
<keyword evidence="9" id="KW-1185">Reference proteome</keyword>
<dbReference type="PROSITE" id="PS00397">
    <property type="entry name" value="RECOMBINASES_1"/>
    <property type="match status" value="1"/>
</dbReference>
<evidence type="ECO:0000313" key="8">
    <source>
        <dbReference type="EMBL" id="RMA43299.1"/>
    </source>
</evidence>
<dbReference type="PROSITE" id="PS51737">
    <property type="entry name" value="RECOMBINASE_DNA_BIND"/>
    <property type="match status" value="1"/>
</dbReference>
<dbReference type="InterPro" id="IPR050639">
    <property type="entry name" value="SSR_resolvase"/>
</dbReference>